<proteinExistence type="predicted"/>
<dbReference type="EMBL" id="JADBEF010000001">
    <property type="protein sequence ID" value="MBE1562543.1"/>
    <property type="molecule type" value="Genomic_DNA"/>
</dbReference>
<evidence type="ECO:0000256" key="5">
    <source>
        <dbReference type="ARBA" id="ARBA00023136"/>
    </source>
</evidence>
<keyword evidence="5 6" id="KW-0472">Membrane</keyword>
<organism evidence="7 8">
    <name type="scientific">Nonomuraea africana</name>
    <dbReference type="NCBI Taxonomy" id="46171"/>
    <lineage>
        <taxon>Bacteria</taxon>
        <taxon>Bacillati</taxon>
        <taxon>Actinomycetota</taxon>
        <taxon>Actinomycetes</taxon>
        <taxon>Streptosporangiales</taxon>
        <taxon>Streptosporangiaceae</taxon>
        <taxon>Nonomuraea</taxon>
    </lineage>
</organism>
<dbReference type="PANTHER" id="PTHR30482">
    <property type="entry name" value="HIGH-AFFINITY BRANCHED-CHAIN AMINO ACID TRANSPORT SYSTEM PERMEASE"/>
    <property type="match status" value="1"/>
</dbReference>
<protein>
    <submittedName>
        <fullName evidence="7">Branched-chain amino acid transport system permease protein</fullName>
    </submittedName>
</protein>
<feature type="transmembrane region" description="Helical" evidence="6">
    <location>
        <begin position="55"/>
        <end position="82"/>
    </location>
</feature>
<comment type="caution">
    <text evidence="7">The sequence shown here is derived from an EMBL/GenBank/DDBJ whole genome shotgun (WGS) entry which is preliminary data.</text>
</comment>
<dbReference type="CDD" id="cd06581">
    <property type="entry name" value="TM_PBP1_LivM_like"/>
    <property type="match status" value="1"/>
</dbReference>
<dbReference type="PANTHER" id="PTHR30482:SF17">
    <property type="entry name" value="ABC TRANSPORTER ATP-BINDING PROTEIN"/>
    <property type="match status" value="1"/>
</dbReference>
<evidence type="ECO:0000256" key="4">
    <source>
        <dbReference type="ARBA" id="ARBA00022989"/>
    </source>
</evidence>
<keyword evidence="3 6" id="KW-0812">Transmembrane</keyword>
<evidence type="ECO:0000256" key="3">
    <source>
        <dbReference type="ARBA" id="ARBA00022692"/>
    </source>
</evidence>
<accession>A0ABR9KLR0</accession>
<dbReference type="Proteomes" id="UP000661607">
    <property type="component" value="Unassembled WGS sequence"/>
</dbReference>
<evidence type="ECO:0000256" key="6">
    <source>
        <dbReference type="SAM" id="Phobius"/>
    </source>
</evidence>
<reference evidence="7 8" key="1">
    <citation type="submission" date="2020-10" db="EMBL/GenBank/DDBJ databases">
        <title>Sequencing the genomes of 1000 actinobacteria strains.</title>
        <authorList>
            <person name="Klenk H.-P."/>
        </authorList>
    </citation>
    <scope>NUCLEOTIDE SEQUENCE [LARGE SCALE GENOMIC DNA]</scope>
    <source>
        <strain evidence="7 8">DSM 43748</strain>
    </source>
</reference>
<feature type="transmembrane region" description="Helical" evidence="6">
    <location>
        <begin position="300"/>
        <end position="322"/>
    </location>
</feature>
<feature type="transmembrane region" description="Helical" evidence="6">
    <location>
        <begin position="131"/>
        <end position="149"/>
    </location>
</feature>
<sequence>MNLSTLQARVLPAAEPRASWATPALLVLAAALPYLNVQIPVLFDGAFSSPGVLHLMSLMCVMAAVAITYDLLFGFTGLLSFGHGLYVAAGMYTTAVALAGQGFAAAIGWTLAVGLVLPLALGAICLRVSGIAFAMATLAFAQAGAIFVVRDPFRVTGGELGLALAYERLPEWLVGVVNAPYRYWMALGLLALTAAAVRWALASRPGRVWRAIRDNEGRVAVLGLRPYAFKLMAFTLSSFLATLAGMVYALVAGGAHAEVTDSTFTLGLLVMVVLGGSGRPYGALIGGLVYTYLSHRLGELSTVIGEPLLVLGTLFVVLVLFLPGGLASLTRKKGKA</sequence>
<feature type="transmembrane region" description="Helical" evidence="6">
    <location>
        <begin position="102"/>
        <end position="124"/>
    </location>
</feature>
<keyword evidence="2" id="KW-1003">Cell membrane</keyword>
<dbReference type="RefSeq" id="WP_192777260.1">
    <property type="nucleotide sequence ID" value="NZ_BAAASY010000002.1"/>
</dbReference>
<dbReference type="InterPro" id="IPR001851">
    <property type="entry name" value="ABC_transp_permease"/>
</dbReference>
<evidence type="ECO:0000313" key="8">
    <source>
        <dbReference type="Proteomes" id="UP000661607"/>
    </source>
</evidence>
<gene>
    <name evidence="7" type="ORF">H4W81_005322</name>
</gene>
<dbReference type="Pfam" id="PF02653">
    <property type="entry name" value="BPD_transp_2"/>
    <property type="match status" value="1"/>
</dbReference>
<comment type="subcellular location">
    <subcellularLocation>
        <location evidence="1">Cell membrane</location>
        <topology evidence="1">Multi-pass membrane protein</topology>
    </subcellularLocation>
</comment>
<feature type="transmembrane region" description="Helical" evidence="6">
    <location>
        <begin position="264"/>
        <end position="293"/>
    </location>
</feature>
<feature type="transmembrane region" description="Helical" evidence="6">
    <location>
        <begin position="181"/>
        <end position="201"/>
    </location>
</feature>
<dbReference type="InterPro" id="IPR043428">
    <property type="entry name" value="LivM-like"/>
</dbReference>
<evidence type="ECO:0000256" key="2">
    <source>
        <dbReference type="ARBA" id="ARBA00022475"/>
    </source>
</evidence>
<feature type="transmembrane region" description="Helical" evidence="6">
    <location>
        <begin position="231"/>
        <end position="252"/>
    </location>
</feature>
<feature type="transmembrane region" description="Helical" evidence="6">
    <location>
        <begin position="20"/>
        <end position="43"/>
    </location>
</feature>
<evidence type="ECO:0000313" key="7">
    <source>
        <dbReference type="EMBL" id="MBE1562543.1"/>
    </source>
</evidence>
<keyword evidence="4 6" id="KW-1133">Transmembrane helix</keyword>
<name>A0ABR9KLR0_9ACTN</name>
<evidence type="ECO:0000256" key="1">
    <source>
        <dbReference type="ARBA" id="ARBA00004651"/>
    </source>
</evidence>
<keyword evidence="8" id="KW-1185">Reference proteome</keyword>